<name>A0ABY5VLC3_9FIRM</name>
<proteinExistence type="predicted"/>
<dbReference type="PANTHER" id="PTHR43280:SF2">
    <property type="entry name" value="HTH-TYPE TRANSCRIPTIONAL REGULATOR EXSA"/>
    <property type="match status" value="1"/>
</dbReference>
<dbReference type="InterPro" id="IPR018062">
    <property type="entry name" value="HTH_AraC-typ_CS"/>
</dbReference>
<dbReference type="EMBL" id="CP102290">
    <property type="protein sequence ID" value="UWP61217.1"/>
    <property type="molecule type" value="Genomic_DNA"/>
</dbReference>
<dbReference type="PANTHER" id="PTHR43280">
    <property type="entry name" value="ARAC-FAMILY TRANSCRIPTIONAL REGULATOR"/>
    <property type="match status" value="1"/>
</dbReference>
<accession>A0ABY5VLC3</accession>
<keyword evidence="6" id="KW-1185">Reference proteome</keyword>
<dbReference type="Gene3D" id="1.10.10.60">
    <property type="entry name" value="Homeodomain-like"/>
    <property type="match status" value="2"/>
</dbReference>
<dbReference type="PROSITE" id="PS01124">
    <property type="entry name" value="HTH_ARAC_FAMILY_2"/>
    <property type="match status" value="1"/>
</dbReference>
<evidence type="ECO:0000256" key="1">
    <source>
        <dbReference type="ARBA" id="ARBA00023015"/>
    </source>
</evidence>
<dbReference type="Pfam" id="PF02311">
    <property type="entry name" value="AraC_binding"/>
    <property type="match status" value="1"/>
</dbReference>
<dbReference type="InterPro" id="IPR003313">
    <property type="entry name" value="AraC-bd"/>
</dbReference>
<keyword evidence="1" id="KW-0805">Transcription regulation</keyword>
<sequence>MKSVDPGILDHSICFSFTPSALAEQLYFYMTWCGHYYSTSRYMMKRDYYPPLLVMYIREGIMHVEHMGQKFDAQKGDVVLIDCSNPHYYQAENGLEFTFIHFDGSNSHEIVEHILSVRGPLIRSKNNLLIGNFLYNTVYFYENGGIENMFATSMRIYRLLQMLNDLDDYSTPSEESPVHIAIRYIRDNVGKKITLQELADLSNLSIYYFSHRFKDETGYSPMDYVINSRMDKAKILLIRTSKTITEIAYEVGYGSSGSFINIFSDKVGCSPKIFRRLMR</sequence>
<protein>
    <submittedName>
        <fullName evidence="5">AraC family transcriptional regulator</fullName>
    </submittedName>
</protein>
<dbReference type="InterPro" id="IPR037923">
    <property type="entry name" value="HTH-like"/>
</dbReference>
<evidence type="ECO:0000256" key="3">
    <source>
        <dbReference type="ARBA" id="ARBA00023163"/>
    </source>
</evidence>
<evidence type="ECO:0000259" key="4">
    <source>
        <dbReference type="PROSITE" id="PS01124"/>
    </source>
</evidence>
<evidence type="ECO:0000256" key="2">
    <source>
        <dbReference type="ARBA" id="ARBA00023125"/>
    </source>
</evidence>
<feature type="domain" description="HTH araC/xylS-type" evidence="4">
    <location>
        <begin position="179"/>
        <end position="277"/>
    </location>
</feature>
<dbReference type="RefSeq" id="WP_028527698.1">
    <property type="nucleotide sequence ID" value="NZ_CABLBR010000004.1"/>
</dbReference>
<keyword evidence="2" id="KW-0238">DNA-binding</keyword>
<evidence type="ECO:0000313" key="6">
    <source>
        <dbReference type="Proteomes" id="UP001060164"/>
    </source>
</evidence>
<dbReference type="Pfam" id="PF12833">
    <property type="entry name" value="HTH_18"/>
    <property type="match status" value="1"/>
</dbReference>
<gene>
    <name evidence="5" type="ORF">NQ502_09410</name>
</gene>
<evidence type="ECO:0000313" key="5">
    <source>
        <dbReference type="EMBL" id="UWP61217.1"/>
    </source>
</evidence>
<dbReference type="InterPro" id="IPR009057">
    <property type="entry name" value="Homeodomain-like_sf"/>
</dbReference>
<dbReference type="SUPFAM" id="SSF51215">
    <property type="entry name" value="Regulatory protein AraC"/>
    <property type="match status" value="1"/>
</dbReference>
<reference evidence="5" key="1">
    <citation type="journal article" date="2022" name="Cell">
        <title>Design, construction, and in vivo augmentation of a complex gut microbiome.</title>
        <authorList>
            <person name="Cheng A.G."/>
            <person name="Ho P.Y."/>
            <person name="Aranda-Diaz A."/>
            <person name="Jain S."/>
            <person name="Yu F.B."/>
            <person name="Meng X."/>
            <person name="Wang M."/>
            <person name="Iakiviak M."/>
            <person name="Nagashima K."/>
            <person name="Zhao A."/>
            <person name="Murugkar P."/>
            <person name="Patil A."/>
            <person name="Atabakhsh K."/>
            <person name="Weakley A."/>
            <person name="Yan J."/>
            <person name="Brumbaugh A.R."/>
            <person name="Higginbottom S."/>
            <person name="Dimas A."/>
            <person name="Shiver A.L."/>
            <person name="Deutschbauer A."/>
            <person name="Neff N."/>
            <person name="Sonnenburg J.L."/>
            <person name="Huang K.C."/>
            <person name="Fischbach M.A."/>
        </authorList>
    </citation>
    <scope>NUCLEOTIDE SEQUENCE</scope>
    <source>
        <strain evidence="5">DSM 19829</strain>
    </source>
</reference>
<keyword evidence="3" id="KW-0804">Transcription</keyword>
<dbReference type="InterPro" id="IPR018060">
    <property type="entry name" value="HTH_AraC"/>
</dbReference>
<dbReference type="SUPFAM" id="SSF46689">
    <property type="entry name" value="Homeodomain-like"/>
    <property type="match status" value="2"/>
</dbReference>
<organism evidence="5 6">
    <name type="scientific">Ruminococcus gauvreauii</name>
    <dbReference type="NCBI Taxonomy" id="438033"/>
    <lineage>
        <taxon>Bacteria</taxon>
        <taxon>Bacillati</taxon>
        <taxon>Bacillota</taxon>
        <taxon>Clostridia</taxon>
        <taxon>Eubacteriales</taxon>
        <taxon>Oscillospiraceae</taxon>
        <taxon>Ruminococcus</taxon>
    </lineage>
</organism>
<dbReference type="SMART" id="SM00342">
    <property type="entry name" value="HTH_ARAC"/>
    <property type="match status" value="1"/>
</dbReference>
<dbReference type="Proteomes" id="UP001060164">
    <property type="component" value="Chromosome"/>
</dbReference>
<dbReference type="PROSITE" id="PS00041">
    <property type="entry name" value="HTH_ARAC_FAMILY_1"/>
    <property type="match status" value="1"/>
</dbReference>